<dbReference type="AlphaFoldDB" id="A0A261FVH4"/>
<dbReference type="PROSITE" id="PS50928">
    <property type="entry name" value="ABC_TM1"/>
    <property type="match status" value="1"/>
</dbReference>
<organism evidence="9 10">
    <name type="scientific">Bifidobacterium lemurum</name>
    <dbReference type="NCBI Taxonomy" id="1603886"/>
    <lineage>
        <taxon>Bacteria</taxon>
        <taxon>Bacillati</taxon>
        <taxon>Actinomycetota</taxon>
        <taxon>Actinomycetes</taxon>
        <taxon>Bifidobacteriales</taxon>
        <taxon>Bifidobacteriaceae</taxon>
        <taxon>Bifidobacterium</taxon>
    </lineage>
</organism>
<feature type="transmembrane region" description="Helical" evidence="7">
    <location>
        <begin position="208"/>
        <end position="229"/>
    </location>
</feature>
<dbReference type="SUPFAM" id="SSF161098">
    <property type="entry name" value="MetI-like"/>
    <property type="match status" value="1"/>
</dbReference>
<dbReference type="Gene3D" id="1.10.3720.10">
    <property type="entry name" value="MetI-like"/>
    <property type="match status" value="1"/>
</dbReference>
<keyword evidence="5 7" id="KW-1133">Transmembrane helix</keyword>
<evidence type="ECO:0000256" key="7">
    <source>
        <dbReference type="RuleBase" id="RU363032"/>
    </source>
</evidence>
<dbReference type="GO" id="GO:0005886">
    <property type="term" value="C:plasma membrane"/>
    <property type="evidence" value="ECO:0007669"/>
    <property type="project" value="UniProtKB-SubCell"/>
</dbReference>
<dbReference type="Pfam" id="PF00528">
    <property type="entry name" value="BPD_transp_1"/>
    <property type="match status" value="1"/>
</dbReference>
<dbReference type="STRING" id="1603886.GCA_001895165_00966"/>
<sequence>MTMKSRLGRILSFKNIAVFFFVANFLVFLAYPIAKAFAGSLHYWNPMTGAYDWVGLENFVSILTDPLFWQSMWNTFYFSFFAVVFRIALGLGIAVMLWSQLAKCKTAFRTLFYMPTITPLVAVSLVWVWMYDPQFGLIDKLFGVHINWLNDPQWALPAIIIMTVWKDFGYATVLYLAALMNVPVDVLEASQIDGANGWQRFWHIIMPLIRPTTMFVFITSLITYFQAYVQILMMTEGGPGNKTYTISYLIYDRAFVNYDFGTASAMSVVLFVITGVLSFVSLRLSSRKD</sequence>
<reference evidence="9 10" key="1">
    <citation type="journal article" date="2017" name="BMC Genomics">
        <title>Comparative genomic and phylogenomic analyses of the Bifidobacteriaceae family.</title>
        <authorList>
            <person name="Lugli G.A."/>
            <person name="Milani C."/>
            <person name="Turroni F."/>
            <person name="Duranti S."/>
            <person name="Mancabelli L."/>
            <person name="Mangifesta M."/>
            <person name="Ferrario C."/>
            <person name="Modesto M."/>
            <person name="Mattarelli P."/>
            <person name="Jiri K."/>
            <person name="van Sinderen D."/>
            <person name="Ventura M."/>
        </authorList>
    </citation>
    <scope>NUCLEOTIDE SEQUENCE [LARGE SCALE GENOMIC DNA]</scope>
    <source>
        <strain evidence="9 10">DSM 28807</strain>
    </source>
</reference>
<feature type="transmembrane region" description="Helical" evidence="7">
    <location>
        <begin position="12"/>
        <end position="34"/>
    </location>
</feature>
<feature type="transmembrane region" description="Helical" evidence="7">
    <location>
        <begin position="110"/>
        <end position="130"/>
    </location>
</feature>
<evidence type="ECO:0000256" key="4">
    <source>
        <dbReference type="ARBA" id="ARBA00022692"/>
    </source>
</evidence>
<feature type="transmembrane region" description="Helical" evidence="7">
    <location>
        <begin position="76"/>
        <end position="98"/>
    </location>
</feature>
<evidence type="ECO:0000256" key="1">
    <source>
        <dbReference type="ARBA" id="ARBA00004651"/>
    </source>
</evidence>
<accession>A0A261FVH4</accession>
<protein>
    <submittedName>
        <fullName evidence="9">ABC transporter permease</fullName>
    </submittedName>
</protein>
<dbReference type="PANTHER" id="PTHR30193">
    <property type="entry name" value="ABC TRANSPORTER PERMEASE PROTEIN"/>
    <property type="match status" value="1"/>
</dbReference>
<evidence type="ECO:0000256" key="6">
    <source>
        <dbReference type="ARBA" id="ARBA00023136"/>
    </source>
</evidence>
<dbReference type="InterPro" id="IPR035906">
    <property type="entry name" value="MetI-like_sf"/>
</dbReference>
<proteinExistence type="inferred from homology"/>
<evidence type="ECO:0000256" key="5">
    <source>
        <dbReference type="ARBA" id="ARBA00022989"/>
    </source>
</evidence>
<keyword evidence="2 7" id="KW-0813">Transport</keyword>
<keyword evidence="4 7" id="KW-0812">Transmembrane</keyword>
<dbReference type="CDD" id="cd06261">
    <property type="entry name" value="TM_PBP2"/>
    <property type="match status" value="1"/>
</dbReference>
<evidence type="ECO:0000256" key="3">
    <source>
        <dbReference type="ARBA" id="ARBA00022475"/>
    </source>
</evidence>
<comment type="subcellular location">
    <subcellularLocation>
        <location evidence="1 7">Cell membrane</location>
        <topology evidence="1 7">Multi-pass membrane protein</topology>
    </subcellularLocation>
</comment>
<keyword evidence="6 7" id="KW-0472">Membrane</keyword>
<comment type="similarity">
    <text evidence="7">Belongs to the binding-protein-dependent transport system permease family.</text>
</comment>
<evidence type="ECO:0000313" key="9">
    <source>
        <dbReference type="EMBL" id="OZG63187.1"/>
    </source>
</evidence>
<dbReference type="GO" id="GO:0055085">
    <property type="term" value="P:transmembrane transport"/>
    <property type="evidence" value="ECO:0007669"/>
    <property type="project" value="InterPro"/>
</dbReference>
<dbReference type="PANTHER" id="PTHR30193:SF37">
    <property type="entry name" value="INNER MEMBRANE ABC TRANSPORTER PERMEASE PROTEIN YCJO"/>
    <property type="match status" value="1"/>
</dbReference>
<gene>
    <name evidence="9" type="ORF">BLEM_0452</name>
</gene>
<feature type="domain" description="ABC transmembrane type-1" evidence="8">
    <location>
        <begin position="72"/>
        <end position="281"/>
    </location>
</feature>
<keyword evidence="3" id="KW-1003">Cell membrane</keyword>
<comment type="caution">
    <text evidence="9">The sequence shown here is derived from an EMBL/GenBank/DDBJ whole genome shotgun (WGS) entry which is preliminary data.</text>
</comment>
<evidence type="ECO:0000256" key="2">
    <source>
        <dbReference type="ARBA" id="ARBA00022448"/>
    </source>
</evidence>
<feature type="transmembrane region" description="Helical" evidence="7">
    <location>
        <begin position="260"/>
        <end position="282"/>
    </location>
</feature>
<evidence type="ECO:0000313" key="10">
    <source>
        <dbReference type="Proteomes" id="UP000216352"/>
    </source>
</evidence>
<keyword evidence="10" id="KW-1185">Reference proteome</keyword>
<dbReference type="Proteomes" id="UP000216352">
    <property type="component" value="Unassembled WGS sequence"/>
</dbReference>
<dbReference type="RefSeq" id="WP_370737545.1">
    <property type="nucleotide sequence ID" value="NZ_BDIS01000011.1"/>
</dbReference>
<dbReference type="EMBL" id="MWWX01000002">
    <property type="protein sequence ID" value="OZG63187.1"/>
    <property type="molecule type" value="Genomic_DNA"/>
</dbReference>
<name>A0A261FVH4_9BIFI</name>
<dbReference type="InterPro" id="IPR000515">
    <property type="entry name" value="MetI-like"/>
</dbReference>
<evidence type="ECO:0000259" key="8">
    <source>
        <dbReference type="PROSITE" id="PS50928"/>
    </source>
</evidence>
<dbReference type="InterPro" id="IPR051393">
    <property type="entry name" value="ABC_transporter_permease"/>
</dbReference>